<feature type="region of interest" description="Disordered" evidence="1">
    <location>
        <begin position="68"/>
        <end position="94"/>
    </location>
</feature>
<dbReference type="RefSeq" id="WP_237244788.1">
    <property type="nucleotide sequence ID" value="NZ_CP012672.1"/>
</dbReference>
<proteinExistence type="predicted"/>
<dbReference type="AlphaFoldDB" id="A0A4P2R4P6"/>
<name>A0A4P2R4P6_SORCE</name>
<protein>
    <submittedName>
        <fullName evidence="2">Uncharacterized protein</fullName>
    </submittedName>
</protein>
<evidence type="ECO:0000256" key="1">
    <source>
        <dbReference type="SAM" id="MobiDB-lite"/>
    </source>
</evidence>
<organism evidence="2 3">
    <name type="scientific">Sorangium cellulosum</name>
    <name type="common">Polyangium cellulosum</name>
    <dbReference type="NCBI Taxonomy" id="56"/>
    <lineage>
        <taxon>Bacteria</taxon>
        <taxon>Pseudomonadati</taxon>
        <taxon>Myxococcota</taxon>
        <taxon>Polyangia</taxon>
        <taxon>Polyangiales</taxon>
        <taxon>Polyangiaceae</taxon>
        <taxon>Sorangium</taxon>
    </lineage>
</organism>
<dbReference type="Proteomes" id="UP000295497">
    <property type="component" value="Chromosome"/>
</dbReference>
<feature type="region of interest" description="Disordered" evidence="1">
    <location>
        <begin position="1"/>
        <end position="22"/>
    </location>
</feature>
<sequence length="438" mass="44990">MSRRAPDAPAPGPARERLRPRGGAAARRLLVAAALIAASCARSSSEPSGGSAGAIAALAENEVALAPGGAPVRSSGEPPASPAPRAGAAGDAQVASAAGDAQVASAAGDAQVASAAGDAQVASAAGDAQVASAAGDAQVASAAGDAQVARALQRSPLRALRLTGKPTDGRFEAILAFGAGAEGAGPREVKVKLAPAQKKAPLAFRHPVAFYRLARALGARVVPAATARRIGIGELAALIGREPNGRKLLRRFAVMNDGTVDALVLAPAPGPPGPRWVSSRRRSVRFDDAPELDVWARWARSRSPARGERASILRDYLEVLALDYLAGNGLRKEIVIDVSAGALSLEANASAFPLHVKSHELDRQLDRLVEAARFPRALRDALARFGPEQAAAALRPGGIEDELVPPRALVELEERRQALLSLIEAKIAGRGEDAVLSL</sequence>
<evidence type="ECO:0000313" key="2">
    <source>
        <dbReference type="EMBL" id="AUX38067.1"/>
    </source>
</evidence>
<feature type="compositionally biased region" description="Low complexity" evidence="1">
    <location>
        <begin position="83"/>
        <end position="94"/>
    </location>
</feature>
<evidence type="ECO:0000313" key="3">
    <source>
        <dbReference type="Proteomes" id="UP000295497"/>
    </source>
</evidence>
<gene>
    <name evidence="2" type="ORF">SOCE836_103060</name>
</gene>
<reference evidence="2 3" key="1">
    <citation type="submission" date="2015-09" db="EMBL/GenBank/DDBJ databases">
        <title>Sorangium comparison.</title>
        <authorList>
            <person name="Zaburannyi N."/>
            <person name="Bunk B."/>
            <person name="Overmann J."/>
            <person name="Mueller R."/>
        </authorList>
    </citation>
    <scope>NUCLEOTIDE SEQUENCE [LARGE SCALE GENOMIC DNA]</scope>
    <source>
        <strain evidence="2 3">So ce836</strain>
    </source>
</reference>
<accession>A0A4P2R4P6</accession>
<dbReference type="EMBL" id="CP012672">
    <property type="protein sequence ID" value="AUX38067.1"/>
    <property type="molecule type" value="Genomic_DNA"/>
</dbReference>